<dbReference type="Gene3D" id="3.40.50.720">
    <property type="entry name" value="NAD(P)-binding Rossmann-like Domain"/>
    <property type="match status" value="1"/>
</dbReference>
<evidence type="ECO:0000256" key="6">
    <source>
        <dbReference type="ARBA" id="ARBA00023027"/>
    </source>
</evidence>
<dbReference type="InterPro" id="IPR036291">
    <property type="entry name" value="NAD(P)-bd_dom_sf"/>
</dbReference>
<keyword evidence="8" id="KW-0119">Carbohydrate metabolism</keyword>
<dbReference type="CDD" id="cd05247">
    <property type="entry name" value="UDP_G4E_1_SDR_e"/>
    <property type="match status" value="1"/>
</dbReference>
<evidence type="ECO:0000256" key="4">
    <source>
        <dbReference type="ARBA" id="ARBA00007637"/>
    </source>
</evidence>
<dbReference type="InterPro" id="IPR016040">
    <property type="entry name" value="NAD(P)-bd_dom"/>
</dbReference>
<evidence type="ECO:0000256" key="2">
    <source>
        <dbReference type="ARBA" id="ARBA00001911"/>
    </source>
</evidence>
<comment type="catalytic activity">
    <reaction evidence="1">
        <text>UDP-alpha-D-glucose = UDP-alpha-D-galactose</text>
        <dbReference type="Rhea" id="RHEA:22168"/>
        <dbReference type="ChEBI" id="CHEBI:58885"/>
        <dbReference type="ChEBI" id="CHEBI:66914"/>
        <dbReference type="EC" id="5.1.3.2"/>
    </reaction>
</comment>
<keyword evidence="11" id="KW-1185">Reference proteome</keyword>
<dbReference type="Gene3D" id="3.90.25.10">
    <property type="entry name" value="UDP-galactose 4-epimerase, domain 1"/>
    <property type="match status" value="1"/>
</dbReference>
<sequence length="359" mass="39408">MPSSILVTGGAGYIGSHTVLQLLLGGYKVVVVDNLDNSSQIAVKRVQELAAEYGPNLTFHKQIDLRDKPALEKLFASEKFDAVIHFAGLKAVGESVQKPLMYYDNNLIGTIVLLEVMAAHGSTVYGWPKEVPCTEESPISATNPYGRTKVIWFIFRPIPGVCIRASSCMLFIEEICRDIYQSDSTWKIILLRYFNPVGAHSSGYIGEDPRGIPNNLMPFVQQVAVGRRPALTVFGTDYGTKDGTGVRDYIHVVDLSDGHIAALNKLSDPSVGCEVYNLGTGKGTSVLEMVAAFEQASGKKIPLVTAARRPGDAEILYASTEKAERELNWKAKYGVEEMCRDQWNWASKNPYGYESSASK</sequence>
<dbReference type="Proteomes" id="UP001291926">
    <property type="component" value="Unassembled WGS sequence"/>
</dbReference>
<evidence type="ECO:0000256" key="1">
    <source>
        <dbReference type="ARBA" id="ARBA00000083"/>
    </source>
</evidence>
<comment type="cofactor">
    <cofactor evidence="2 8">
        <name>NAD(+)</name>
        <dbReference type="ChEBI" id="CHEBI:57540"/>
    </cofactor>
</comment>
<dbReference type="PANTHER" id="PTHR43725:SF47">
    <property type="entry name" value="UDP-GLUCOSE 4-EPIMERASE"/>
    <property type="match status" value="1"/>
</dbReference>
<dbReference type="SUPFAM" id="SSF51735">
    <property type="entry name" value="NAD(P)-binding Rossmann-fold domains"/>
    <property type="match status" value="1"/>
</dbReference>
<proteinExistence type="inferred from homology"/>
<comment type="pathway">
    <text evidence="3 8">Carbohydrate metabolism; galactose metabolism.</text>
</comment>
<gene>
    <name evidence="10" type="ORF">RD792_009020</name>
</gene>
<keyword evidence="7 8" id="KW-0413">Isomerase</keyword>
<feature type="domain" description="NAD(P)-binding" evidence="9">
    <location>
        <begin position="173"/>
        <end position="341"/>
    </location>
</feature>
<dbReference type="InterPro" id="IPR005886">
    <property type="entry name" value="UDP_G4E"/>
</dbReference>
<evidence type="ECO:0000256" key="3">
    <source>
        <dbReference type="ARBA" id="ARBA00004947"/>
    </source>
</evidence>
<feature type="domain" description="NAD(P)-binding" evidence="9">
    <location>
        <begin position="6"/>
        <end position="151"/>
    </location>
</feature>
<reference evidence="10 11" key="1">
    <citation type="journal article" date="2023" name="bioRxiv">
        <title>Genome report: Whole genome sequence and annotation of Penstemon davidsonii.</title>
        <authorList>
            <person name="Ostevik K.L."/>
            <person name="Alabady M."/>
            <person name="Zhang M."/>
            <person name="Rausher M.D."/>
        </authorList>
    </citation>
    <scope>NUCLEOTIDE SEQUENCE [LARGE SCALE GENOMIC DNA]</scope>
    <source>
        <strain evidence="10">DNT005</strain>
        <tissue evidence="10">Whole leaf</tissue>
    </source>
</reference>
<dbReference type="PRINTS" id="PR01713">
    <property type="entry name" value="NUCEPIMERASE"/>
</dbReference>
<dbReference type="PANTHER" id="PTHR43725">
    <property type="entry name" value="UDP-GLUCOSE 4-EPIMERASE"/>
    <property type="match status" value="1"/>
</dbReference>
<dbReference type="Pfam" id="PF16363">
    <property type="entry name" value="GDP_Man_Dehyd"/>
    <property type="match status" value="2"/>
</dbReference>
<comment type="caution">
    <text evidence="10">The sequence shown here is derived from an EMBL/GenBank/DDBJ whole genome shotgun (WGS) entry which is preliminary data.</text>
</comment>
<dbReference type="EC" id="5.1.3.-" evidence="8"/>
<accession>A0ABR0DAS9</accession>
<protein>
    <recommendedName>
        <fullName evidence="5 8">UDP-glucose 4-epimerase</fullName>
        <ecNumber evidence="8">5.1.3.-</ecNumber>
    </recommendedName>
</protein>
<evidence type="ECO:0000313" key="11">
    <source>
        <dbReference type="Proteomes" id="UP001291926"/>
    </source>
</evidence>
<name>A0ABR0DAS9_9LAMI</name>
<organism evidence="10 11">
    <name type="scientific">Penstemon davidsonii</name>
    <dbReference type="NCBI Taxonomy" id="160366"/>
    <lineage>
        <taxon>Eukaryota</taxon>
        <taxon>Viridiplantae</taxon>
        <taxon>Streptophyta</taxon>
        <taxon>Embryophyta</taxon>
        <taxon>Tracheophyta</taxon>
        <taxon>Spermatophyta</taxon>
        <taxon>Magnoliopsida</taxon>
        <taxon>eudicotyledons</taxon>
        <taxon>Gunneridae</taxon>
        <taxon>Pentapetalae</taxon>
        <taxon>asterids</taxon>
        <taxon>lamiids</taxon>
        <taxon>Lamiales</taxon>
        <taxon>Plantaginaceae</taxon>
        <taxon>Cheloneae</taxon>
        <taxon>Penstemon</taxon>
    </lineage>
</organism>
<evidence type="ECO:0000256" key="5">
    <source>
        <dbReference type="ARBA" id="ARBA00013189"/>
    </source>
</evidence>
<evidence type="ECO:0000313" key="10">
    <source>
        <dbReference type="EMBL" id="KAK4486348.1"/>
    </source>
</evidence>
<dbReference type="EMBL" id="JAYDYQ010002533">
    <property type="protein sequence ID" value="KAK4486348.1"/>
    <property type="molecule type" value="Genomic_DNA"/>
</dbReference>
<evidence type="ECO:0000259" key="9">
    <source>
        <dbReference type="Pfam" id="PF16363"/>
    </source>
</evidence>
<comment type="similarity">
    <text evidence="4 8">Belongs to the NAD(P)-dependent epimerase/dehydratase family.</text>
</comment>
<evidence type="ECO:0000256" key="7">
    <source>
        <dbReference type="ARBA" id="ARBA00023235"/>
    </source>
</evidence>
<keyword evidence="6 8" id="KW-0520">NAD</keyword>
<evidence type="ECO:0000256" key="8">
    <source>
        <dbReference type="RuleBase" id="RU366046"/>
    </source>
</evidence>